<name>A0ABN8PAH2_9CNID</name>
<dbReference type="InterPro" id="IPR000569">
    <property type="entry name" value="HECT_dom"/>
</dbReference>
<evidence type="ECO:0000256" key="2">
    <source>
        <dbReference type="PROSITE-ProRule" id="PRU00104"/>
    </source>
</evidence>
<evidence type="ECO:0000259" key="3">
    <source>
        <dbReference type="PROSITE" id="PS50237"/>
    </source>
</evidence>
<comment type="caution">
    <text evidence="4">The sequence shown here is derived from an EMBL/GenBank/DDBJ whole genome shotgun (WGS) entry which is preliminary data.</text>
</comment>
<dbReference type="Proteomes" id="UP001159405">
    <property type="component" value="Unassembled WGS sequence"/>
</dbReference>
<sequence length="376" mass="41937">MASLSPCSFCSKCGFCLENEFKFCPKCGVKVRTYPSGRCETTTTPFSLPNFHTFKSQKESERKTFFARKPHAGHKKRKVDDEMVTINVGVMKEKGVIKRGETLPLKVPSTASAEDIRLAAVKKHTLFNSRFIHSQSEYILAFKDGSEVKHIPGVGPEEPFTLRRYKEESGFGYARITLYLLPEGDIFEDLRRYVDEEDDLLCDGASKDSSDDEDFIKPALKPSLYPVPLKRQSFSSGRGKSTAAAPSTSSVGDDCFLVNCPTCWGTFPISAIEEHADRCAQSVEELPDPHPLNSSCSRSTGLNTHQICNLAANVQQEEIRVTVRRNHLWSDFSRARSDYYSPLNTIKITFSGEPAIDDGGPKREFFSGGQVQFLGI</sequence>
<evidence type="ECO:0000256" key="1">
    <source>
        <dbReference type="ARBA" id="ARBA00022786"/>
    </source>
</evidence>
<feature type="domain" description="HECT" evidence="3">
    <location>
        <begin position="335"/>
        <end position="366"/>
    </location>
</feature>
<dbReference type="EMBL" id="CALNXK010000063">
    <property type="protein sequence ID" value="CAH3139618.1"/>
    <property type="molecule type" value="Genomic_DNA"/>
</dbReference>
<organism evidence="4 5">
    <name type="scientific">Porites lobata</name>
    <dbReference type="NCBI Taxonomy" id="104759"/>
    <lineage>
        <taxon>Eukaryota</taxon>
        <taxon>Metazoa</taxon>
        <taxon>Cnidaria</taxon>
        <taxon>Anthozoa</taxon>
        <taxon>Hexacorallia</taxon>
        <taxon>Scleractinia</taxon>
        <taxon>Fungiina</taxon>
        <taxon>Poritidae</taxon>
        <taxon>Porites</taxon>
    </lineage>
</organism>
<keyword evidence="1 2" id="KW-0833">Ubl conjugation pathway</keyword>
<gene>
    <name evidence="4" type="ORF">PLOB_00040721</name>
</gene>
<keyword evidence="5" id="KW-1185">Reference proteome</keyword>
<comment type="caution">
    <text evidence="2">Lacks conserved residue(s) required for the propagation of feature annotation.</text>
</comment>
<dbReference type="SUPFAM" id="SSF56204">
    <property type="entry name" value="Hect, E3 ligase catalytic domain"/>
    <property type="match status" value="1"/>
</dbReference>
<protein>
    <recommendedName>
        <fullName evidence="3">HECT domain-containing protein</fullName>
    </recommendedName>
</protein>
<dbReference type="Gene3D" id="3.90.1750.10">
    <property type="entry name" value="Hect, E3 ligase catalytic domains"/>
    <property type="match status" value="1"/>
</dbReference>
<feature type="non-terminal residue" evidence="4">
    <location>
        <position position="376"/>
    </location>
</feature>
<proteinExistence type="predicted"/>
<dbReference type="PROSITE" id="PS50237">
    <property type="entry name" value="HECT"/>
    <property type="match status" value="1"/>
</dbReference>
<evidence type="ECO:0000313" key="4">
    <source>
        <dbReference type="EMBL" id="CAH3139618.1"/>
    </source>
</evidence>
<accession>A0ABN8PAH2</accession>
<dbReference type="InterPro" id="IPR035983">
    <property type="entry name" value="Hect_E3_ubiquitin_ligase"/>
</dbReference>
<reference evidence="4 5" key="1">
    <citation type="submission" date="2022-05" db="EMBL/GenBank/DDBJ databases">
        <authorList>
            <consortium name="Genoscope - CEA"/>
            <person name="William W."/>
        </authorList>
    </citation>
    <scope>NUCLEOTIDE SEQUENCE [LARGE SCALE GENOMIC DNA]</scope>
</reference>
<evidence type="ECO:0000313" key="5">
    <source>
        <dbReference type="Proteomes" id="UP001159405"/>
    </source>
</evidence>